<dbReference type="PANTHER" id="PTHR46268:SF6">
    <property type="entry name" value="UNIVERSAL STRESS PROTEIN UP12"/>
    <property type="match status" value="1"/>
</dbReference>
<dbReference type="Proteomes" id="UP000256485">
    <property type="component" value="Unassembled WGS sequence"/>
</dbReference>
<keyword evidence="4" id="KW-1185">Reference proteome</keyword>
<sequence length="292" mass="30685">MSDNGARTPIVVGVRGDEVCSGELTFPVDWAAREAAARGVPLWLAHAFLSDGDEQAVEGDQGIAAHRAARSLERTAARVAHHYPDLPVALVARRGTPVAVLGDLATEAALVVVGRHRGGRVAAAVLGAVTPGRLPSPSGPVVAVPARQPYVARDAAICVGVAERGPAVSALDAAFQQASAHDMPIRLVRCVPERHEDGRYDEPVWAAVEPYRRAHPSVRVDVDVLVGEPSELLVKESLTAGLLVLGPRPGWGRRLGRVGSVGRDVLGSAACPVMLVRDAEPAMHARPLAARR</sequence>
<evidence type="ECO:0000313" key="3">
    <source>
        <dbReference type="EMBL" id="REF38100.1"/>
    </source>
</evidence>
<dbReference type="OrthoDB" id="3819459at2"/>
<comment type="similarity">
    <text evidence="1">Belongs to the universal stress protein A family.</text>
</comment>
<gene>
    <name evidence="3" type="ORF">DFJ64_3570</name>
</gene>
<dbReference type="InterPro" id="IPR014729">
    <property type="entry name" value="Rossmann-like_a/b/a_fold"/>
</dbReference>
<organism evidence="3 4">
    <name type="scientific">Thermasporomyces composti</name>
    <dbReference type="NCBI Taxonomy" id="696763"/>
    <lineage>
        <taxon>Bacteria</taxon>
        <taxon>Bacillati</taxon>
        <taxon>Actinomycetota</taxon>
        <taxon>Actinomycetes</taxon>
        <taxon>Propionibacteriales</taxon>
        <taxon>Nocardioidaceae</taxon>
        <taxon>Thermasporomyces</taxon>
    </lineage>
</organism>
<dbReference type="Gene3D" id="3.40.50.620">
    <property type="entry name" value="HUPs"/>
    <property type="match status" value="2"/>
</dbReference>
<dbReference type="SUPFAM" id="SSF52402">
    <property type="entry name" value="Adenine nucleotide alpha hydrolases-like"/>
    <property type="match status" value="2"/>
</dbReference>
<dbReference type="Pfam" id="PF00582">
    <property type="entry name" value="Usp"/>
    <property type="match status" value="2"/>
</dbReference>
<dbReference type="RefSeq" id="WP_115851449.1">
    <property type="nucleotide sequence ID" value="NZ_QTUC01000001.1"/>
</dbReference>
<name>A0A3D9VD63_THECX</name>
<evidence type="ECO:0000313" key="4">
    <source>
        <dbReference type="Proteomes" id="UP000256485"/>
    </source>
</evidence>
<protein>
    <submittedName>
        <fullName evidence="3">Universal stress protein family protein</fullName>
    </submittedName>
</protein>
<dbReference type="PANTHER" id="PTHR46268">
    <property type="entry name" value="STRESS RESPONSE PROTEIN NHAX"/>
    <property type="match status" value="1"/>
</dbReference>
<evidence type="ECO:0000259" key="2">
    <source>
        <dbReference type="Pfam" id="PF00582"/>
    </source>
</evidence>
<feature type="domain" description="UspA" evidence="2">
    <location>
        <begin position="157"/>
        <end position="277"/>
    </location>
</feature>
<evidence type="ECO:0000256" key="1">
    <source>
        <dbReference type="ARBA" id="ARBA00008791"/>
    </source>
</evidence>
<reference evidence="3 4" key="1">
    <citation type="submission" date="2018-08" db="EMBL/GenBank/DDBJ databases">
        <title>Sequencing the genomes of 1000 actinobacteria strains.</title>
        <authorList>
            <person name="Klenk H.-P."/>
        </authorList>
    </citation>
    <scope>NUCLEOTIDE SEQUENCE [LARGE SCALE GENOMIC DNA]</scope>
    <source>
        <strain evidence="3 4">DSM 22891</strain>
    </source>
</reference>
<dbReference type="InterPro" id="IPR006016">
    <property type="entry name" value="UspA"/>
</dbReference>
<proteinExistence type="inferred from homology"/>
<accession>A0A3D9VD63</accession>
<dbReference type="AlphaFoldDB" id="A0A3D9VD63"/>
<dbReference type="EMBL" id="QTUC01000001">
    <property type="protein sequence ID" value="REF38100.1"/>
    <property type="molecule type" value="Genomic_DNA"/>
</dbReference>
<feature type="domain" description="UspA" evidence="2">
    <location>
        <begin position="28"/>
        <end position="131"/>
    </location>
</feature>
<comment type="caution">
    <text evidence="3">The sequence shown here is derived from an EMBL/GenBank/DDBJ whole genome shotgun (WGS) entry which is preliminary data.</text>
</comment>